<gene>
    <name evidence="1" type="ORF">UPYG_G00295270</name>
</gene>
<dbReference type="EMBL" id="JAGEUA010000009">
    <property type="protein sequence ID" value="KAL0966435.1"/>
    <property type="molecule type" value="Genomic_DNA"/>
</dbReference>
<keyword evidence="2" id="KW-1185">Reference proteome</keyword>
<comment type="caution">
    <text evidence="1">The sequence shown here is derived from an EMBL/GenBank/DDBJ whole genome shotgun (WGS) entry which is preliminary data.</text>
</comment>
<organism evidence="1 2">
    <name type="scientific">Umbra pygmaea</name>
    <name type="common">Eastern mudminnow</name>
    <dbReference type="NCBI Taxonomy" id="75934"/>
    <lineage>
        <taxon>Eukaryota</taxon>
        <taxon>Metazoa</taxon>
        <taxon>Chordata</taxon>
        <taxon>Craniata</taxon>
        <taxon>Vertebrata</taxon>
        <taxon>Euteleostomi</taxon>
        <taxon>Actinopterygii</taxon>
        <taxon>Neopterygii</taxon>
        <taxon>Teleostei</taxon>
        <taxon>Protacanthopterygii</taxon>
        <taxon>Esociformes</taxon>
        <taxon>Umbridae</taxon>
        <taxon>Umbra</taxon>
    </lineage>
</organism>
<evidence type="ECO:0000313" key="1">
    <source>
        <dbReference type="EMBL" id="KAL0966435.1"/>
    </source>
</evidence>
<proteinExistence type="predicted"/>
<evidence type="ECO:0000313" key="2">
    <source>
        <dbReference type="Proteomes" id="UP001557470"/>
    </source>
</evidence>
<accession>A0ABD0W5Y1</accession>
<dbReference type="AlphaFoldDB" id="A0ABD0W5Y1"/>
<reference evidence="1 2" key="1">
    <citation type="submission" date="2024-06" db="EMBL/GenBank/DDBJ databases">
        <authorList>
            <person name="Pan Q."/>
            <person name="Wen M."/>
            <person name="Jouanno E."/>
            <person name="Zahm M."/>
            <person name="Klopp C."/>
            <person name="Cabau C."/>
            <person name="Louis A."/>
            <person name="Berthelot C."/>
            <person name="Parey E."/>
            <person name="Roest Crollius H."/>
            <person name="Montfort J."/>
            <person name="Robinson-Rechavi M."/>
            <person name="Bouchez O."/>
            <person name="Lampietro C."/>
            <person name="Lopez Roques C."/>
            <person name="Donnadieu C."/>
            <person name="Postlethwait J."/>
            <person name="Bobe J."/>
            <person name="Verreycken H."/>
            <person name="Guiguen Y."/>
        </authorList>
    </citation>
    <scope>NUCLEOTIDE SEQUENCE [LARGE SCALE GENOMIC DNA]</scope>
    <source>
        <strain evidence="1">Up_M1</strain>
        <tissue evidence="1">Testis</tissue>
    </source>
</reference>
<sequence>MKAGDVWRNMALITVPGPTWMPCDNDDELYDQEDEIIYTQDFTVPGQVAEDMSEGEIDGRAQAKPVSFHSQQDTQDVHLQTAMTQPQPTWLIFPHPFVFGVFGDVESSLLILYPTFPPEAFGYRLFSQDAVRVMESEGGAERREAVPWRVLV</sequence>
<name>A0ABD0W5Y1_UMBPY</name>
<protein>
    <submittedName>
        <fullName evidence="1">Uncharacterized protein</fullName>
    </submittedName>
</protein>
<dbReference type="Proteomes" id="UP001557470">
    <property type="component" value="Unassembled WGS sequence"/>
</dbReference>